<organism evidence="1">
    <name type="scientific">Anguilla anguilla</name>
    <name type="common">European freshwater eel</name>
    <name type="synonym">Muraena anguilla</name>
    <dbReference type="NCBI Taxonomy" id="7936"/>
    <lineage>
        <taxon>Eukaryota</taxon>
        <taxon>Metazoa</taxon>
        <taxon>Chordata</taxon>
        <taxon>Craniata</taxon>
        <taxon>Vertebrata</taxon>
        <taxon>Euteleostomi</taxon>
        <taxon>Actinopterygii</taxon>
        <taxon>Neopterygii</taxon>
        <taxon>Teleostei</taxon>
        <taxon>Anguilliformes</taxon>
        <taxon>Anguillidae</taxon>
        <taxon>Anguilla</taxon>
    </lineage>
</organism>
<name>A0A0E9VGA1_ANGAN</name>
<accession>A0A0E9VGA1</accession>
<protein>
    <submittedName>
        <fullName evidence="1">Uncharacterized protein</fullName>
    </submittedName>
</protein>
<reference evidence="1" key="2">
    <citation type="journal article" date="2015" name="Fish Shellfish Immunol.">
        <title>Early steps in the European eel (Anguilla anguilla)-Vibrio vulnificus interaction in the gills: Role of the RtxA13 toxin.</title>
        <authorList>
            <person name="Callol A."/>
            <person name="Pajuelo D."/>
            <person name="Ebbesson L."/>
            <person name="Teles M."/>
            <person name="MacKenzie S."/>
            <person name="Amaro C."/>
        </authorList>
    </citation>
    <scope>NUCLEOTIDE SEQUENCE</scope>
</reference>
<evidence type="ECO:0000313" key="1">
    <source>
        <dbReference type="EMBL" id="JAH76450.1"/>
    </source>
</evidence>
<dbReference type="EMBL" id="GBXM01032127">
    <property type="protein sequence ID" value="JAH76450.1"/>
    <property type="molecule type" value="Transcribed_RNA"/>
</dbReference>
<sequence length="41" mass="5056">MCSMFNVKVFNLKYFTVVYNFAIFNRGTIFWRLRNVAHIFF</sequence>
<dbReference type="AlphaFoldDB" id="A0A0E9VGA1"/>
<proteinExistence type="predicted"/>
<reference evidence="1" key="1">
    <citation type="submission" date="2014-11" db="EMBL/GenBank/DDBJ databases">
        <authorList>
            <person name="Amaro Gonzalez C."/>
        </authorList>
    </citation>
    <scope>NUCLEOTIDE SEQUENCE</scope>
</reference>